<reference evidence="2 3" key="1">
    <citation type="submission" date="2019-03" db="EMBL/GenBank/DDBJ databases">
        <title>Genomic Encyclopedia of Type Strains, Phase IV (KMG-IV): sequencing the most valuable type-strain genomes for metagenomic binning, comparative biology and taxonomic classification.</title>
        <authorList>
            <person name="Goeker M."/>
        </authorList>
    </citation>
    <scope>NUCLEOTIDE SEQUENCE [LARGE SCALE GENOMIC DNA]</scope>
    <source>
        <strain evidence="2 3">DSM 100059</strain>
    </source>
</reference>
<gene>
    <name evidence="2" type="ORF">EDB95_3838</name>
</gene>
<comment type="caution">
    <text evidence="2">The sequence shown here is derived from an EMBL/GenBank/DDBJ whole genome shotgun (WGS) entry which is preliminary data.</text>
</comment>
<dbReference type="GO" id="GO:0016491">
    <property type="term" value="F:oxidoreductase activity"/>
    <property type="evidence" value="ECO:0007669"/>
    <property type="project" value="InterPro"/>
</dbReference>
<accession>A0A4R8DFZ1</accession>
<dbReference type="EMBL" id="SODV01000002">
    <property type="protein sequence ID" value="TDW96016.1"/>
    <property type="molecule type" value="Genomic_DNA"/>
</dbReference>
<dbReference type="Gene3D" id="3.40.50.360">
    <property type="match status" value="1"/>
</dbReference>
<name>A0A4R8DFZ1_9BACT</name>
<keyword evidence="3" id="KW-1185">Reference proteome</keyword>
<evidence type="ECO:0000259" key="1">
    <source>
        <dbReference type="Pfam" id="PF03358"/>
    </source>
</evidence>
<sequence>MFYMLYTVISGTNRKASNTQKIAEVYLELLKEKGIEAQLLSLVGLNTLERTPELESVEKKYLIPAGKFIFIVPEYNGSFPGVLKALMDNSDIQKAWWGKKALLTGVSTGRAGNLRGMEHLTGVLHYLKVSVYYDKLPISVVDRLLDQEGKLTDPATLTVVGKQLDEFIAF</sequence>
<dbReference type="Pfam" id="PF03358">
    <property type="entry name" value="FMN_red"/>
    <property type="match status" value="1"/>
</dbReference>
<proteinExistence type="predicted"/>
<dbReference type="Proteomes" id="UP000294498">
    <property type="component" value="Unassembled WGS sequence"/>
</dbReference>
<evidence type="ECO:0000313" key="3">
    <source>
        <dbReference type="Proteomes" id="UP000294498"/>
    </source>
</evidence>
<dbReference type="GO" id="GO:0010181">
    <property type="term" value="F:FMN binding"/>
    <property type="evidence" value="ECO:0007669"/>
    <property type="project" value="TreeGrafter"/>
</dbReference>
<dbReference type="GO" id="GO:0005829">
    <property type="term" value="C:cytosol"/>
    <property type="evidence" value="ECO:0007669"/>
    <property type="project" value="TreeGrafter"/>
</dbReference>
<dbReference type="InterPro" id="IPR029039">
    <property type="entry name" value="Flavoprotein-like_sf"/>
</dbReference>
<dbReference type="OrthoDB" id="9812295at2"/>
<protein>
    <submittedName>
        <fullName evidence="2">NAD(P)H-dependent FMN reductase</fullName>
    </submittedName>
</protein>
<evidence type="ECO:0000313" key="2">
    <source>
        <dbReference type="EMBL" id="TDW96016.1"/>
    </source>
</evidence>
<dbReference type="InterPro" id="IPR050712">
    <property type="entry name" value="NAD(P)H-dep_reductase"/>
</dbReference>
<organism evidence="2 3">
    <name type="scientific">Dinghuibacter silviterrae</name>
    <dbReference type="NCBI Taxonomy" id="1539049"/>
    <lineage>
        <taxon>Bacteria</taxon>
        <taxon>Pseudomonadati</taxon>
        <taxon>Bacteroidota</taxon>
        <taxon>Chitinophagia</taxon>
        <taxon>Chitinophagales</taxon>
        <taxon>Chitinophagaceae</taxon>
        <taxon>Dinghuibacter</taxon>
    </lineage>
</organism>
<dbReference type="AlphaFoldDB" id="A0A4R8DFZ1"/>
<dbReference type="SUPFAM" id="SSF52218">
    <property type="entry name" value="Flavoproteins"/>
    <property type="match status" value="1"/>
</dbReference>
<dbReference type="PANTHER" id="PTHR30543:SF21">
    <property type="entry name" value="NAD(P)H-DEPENDENT FMN REDUCTASE LOT6"/>
    <property type="match status" value="1"/>
</dbReference>
<dbReference type="PANTHER" id="PTHR30543">
    <property type="entry name" value="CHROMATE REDUCTASE"/>
    <property type="match status" value="1"/>
</dbReference>
<feature type="domain" description="NADPH-dependent FMN reductase-like" evidence="1">
    <location>
        <begin position="7"/>
        <end position="131"/>
    </location>
</feature>
<dbReference type="InterPro" id="IPR005025">
    <property type="entry name" value="FMN_Rdtase-like_dom"/>
</dbReference>